<dbReference type="eggNOG" id="COG0446">
    <property type="taxonomic scope" value="Bacteria"/>
</dbReference>
<evidence type="ECO:0000256" key="6">
    <source>
        <dbReference type="ARBA" id="ARBA00023284"/>
    </source>
</evidence>
<dbReference type="RefSeq" id="WP_013049142.1">
    <property type="nucleotide sequence ID" value="NC_014011.1"/>
</dbReference>
<keyword evidence="5" id="KW-0560">Oxidoreductase</keyword>
<feature type="domain" description="FAD/NAD(P)-binding" evidence="8">
    <location>
        <begin position="4"/>
        <end position="299"/>
    </location>
</feature>
<evidence type="ECO:0000256" key="3">
    <source>
        <dbReference type="ARBA" id="ARBA00022630"/>
    </source>
</evidence>
<dbReference type="KEGG" id="aco:Amico_1767"/>
<evidence type="ECO:0000313" key="10">
    <source>
        <dbReference type="Proteomes" id="UP000002366"/>
    </source>
</evidence>
<dbReference type="PRINTS" id="PR00411">
    <property type="entry name" value="PNDRDTASEI"/>
</dbReference>
<name>D5EH48_AMICL</name>
<dbReference type="InterPro" id="IPR004099">
    <property type="entry name" value="Pyr_nucl-diS_OxRdtase_dimer"/>
</dbReference>
<dbReference type="STRING" id="572547.Amico_1767"/>
<dbReference type="InterPro" id="IPR050260">
    <property type="entry name" value="FAD-bd_OxRdtase"/>
</dbReference>
<dbReference type="InterPro" id="IPR016156">
    <property type="entry name" value="FAD/NAD-linked_Rdtase_dimer_sf"/>
</dbReference>
<dbReference type="PANTHER" id="PTHR43429:SF1">
    <property type="entry name" value="NAD(P)H SULFUR OXIDOREDUCTASE (COA-DEPENDENT)"/>
    <property type="match status" value="1"/>
</dbReference>
<evidence type="ECO:0000313" key="9">
    <source>
        <dbReference type="EMBL" id="ADE57880.1"/>
    </source>
</evidence>
<dbReference type="AlphaFoldDB" id="D5EH48"/>
<keyword evidence="3" id="KW-0285">Flavoprotein</keyword>
<keyword evidence="10" id="KW-1185">Reference proteome</keyword>
<accession>D5EH48</accession>
<evidence type="ECO:0000256" key="4">
    <source>
        <dbReference type="ARBA" id="ARBA00022827"/>
    </source>
</evidence>
<evidence type="ECO:0000259" key="7">
    <source>
        <dbReference type="Pfam" id="PF02852"/>
    </source>
</evidence>
<dbReference type="PRINTS" id="PR00368">
    <property type="entry name" value="FADPNR"/>
</dbReference>
<feature type="domain" description="Pyridine nucleotide-disulphide oxidoreductase dimerisation" evidence="7">
    <location>
        <begin position="334"/>
        <end position="434"/>
    </location>
</feature>
<proteinExistence type="inferred from homology"/>
<protein>
    <submittedName>
        <fullName evidence="9">FAD-dependent pyridine nucleotide-disulfide oxidoreductase</fullName>
    </submittedName>
</protein>
<evidence type="ECO:0000256" key="2">
    <source>
        <dbReference type="ARBA" id="ARBA00009130"/>
    </source>
</evidence>
<comment type="cofactor">
    <cofactor evidence="1">
        <name>FAD</name>
        <dbReference type="ChEBI" id="CHEBI:57692"/>
    </cofactor>
</comment>
<dbReference type="Pfam" id="PF02852">
    <property type="entry name" value="Pyr_redox_dim"/>
    <property type="match status" value="1"/>
</dbReference>
<dbReference type="Pfam" id="PF07992">
    <property type="entry name" value="Pyr_redox_2"/>
    <property type="match status" value="1"/>
</dbReference>
<dbReference type="InterPro" id="IPR036188">
    <property type="entry name" value="FAD/NAD-bd_sf"/>
</dbReference>
<dbReference type="InterPro" id="IPR023753">
    <property type="entry name" value="FAD/NAD-binding_dom"/>
</dbReference>
<dbReference type="Gene3D" id="3.50.50.60">
    <property type="entry name" value="FAD/NAD(P)-binding domain"/>
    <property type="match status" value="2"/>
</dbReference>
<dbReference type="PANTHER" id="PTHR43429">
    <property type="entry name" value="PYRIDINE NUCLEOTIDE-DISULFIDE OXIDOREDUCTASE DOMAIN-CONTAINING"/>
    <property type="match status" value="1"/>
</dbReference>
<dbReference type="EMBL" id="CP001997">
    <property type="protein sequence ID" value="ADE57880.1"/>
    <property type="molecule type" value="Genomic_DNA"/>
</dbReference>
<dbReference type="HOGENOM" id="CLU_003291_1_3_0"/>
<reference evidence="9 10" key="1">
    <citation type="journal article" date="2010" name="Stand. Genomic Sci.">
        <title>Complete genome sequence of Aminobacterium colombiense type strain (ALA-1).</title>
        <authorList>
            <person name="Chertkov O."/>
            <person name="Sikorski J."/>
            <person name="Brambilla E."/>
            <person name="Lapidus A."/>
            <person name="Copeland A."/>
            <person name="Glavina Del Rio T."/>
            <person name="Nolan M."/>
            <person name="Lucas S."/>
            <person name="Tice H."/>
            <person name="Cheng J.F."/>
            <person name="Han C."/>
            <person name="Detter J.C."/>
            <person name="Bruce D."/>
            <person name="Tapia R."/>
            <person name="Goodwin L."/>
            <person name="Pitluck S."/>
            <person name="Liolios K."/>
            <person name="Ivanova N."/>
            <person name="Mavromatis K."/>
            <person name="Ovchinnikova G."/>
            <person name="Pati A."/>
            <person name="Chen A."/>
            <person name="Palaniappan K."/>
            <person name="Land M."/>
            <person name="Hauser L."/>
            <person name="Chang Y.J."/>
            <person name="Jeffries C.D."/>
            <person name="Spring S."/>
            <person name="Rohde M."/>
            <person name="Goker M."/>
            <person name="Bristow J."/>
            <person name="Eisen J.A."/>
            <person name="Markowitz V."/>
            <person name="Hugenholtz P."/>
            <person name="Kyrpides N.C."/>
            <person name="Klenk H.P."/>
        </authorList>
    </citation>
    <scope>NUCLEOTIDE SEQUENCE [LARGE SCALE GENOMIC DNA]</scope>
    <source>
        <strain evidence="10">DSM 12261 / ALA-1</strain>
    </source>
</reference>
<dbReference type="SUPFAM" id="SSF51905">
    <property type="entry name" value="FAD/NAD(P)-binding domain"/>
    <property type="match status" value="1"/>
</dbReference>
<keyword evidence="4" id="KW-0274">FAD</keyword>
<keyword evidence="6" id="KW-0676">Redox-active center</keyword>
<dbReference type="GO" id="GO:0016491">
    <property type="term" value="F:oxidoreductase activity"/>
    <property type="evidence" value="ECO:0007669"/>
    <property type="project" value="UniProtKB-KW"/>
</dbReference>
<dbReference type="Proteomes" id="UP000002366">
    <property type="component" value="Chromosome"/>
</dbReference>
<evidence type="ECO:0000256" key="5">
    <source>
        <dbReference type="ARBA" id="ARBA00023002"/>
    </source>
</evidence>
<dbReference type="SUPFAM" id="SSF55424">
    <property type="entry name" value="FAD/NAD-linked reductases, dimerisation (C-terminal) domain"/>
    <property type="match status" value="1"/>
</dbReference>
<comment type="similarity">
    <text evidence="2">Belongs to the class-III pyridine nucleotide-disulfide oxidoreductase family.</text>
</comment>
<evidence type="ECO:0000256" key="1">
    <source>
        <dbReference type="ARBA" id="ARBA00001974"/>
    </source>
</evidence>
<sequence>MGKHLVVIGGTAAGLSAASKAKRMDPDIKVSVYERTGFIAYGACGLPYYIGDLVKTEGKLADFTPDELKEKRDISTYIHHEVTKIDADSKTLDVYDLRKNEFFKVPYDYLVIATGASPIIPDIPHVHANGVFFLRTVEDGMAIKNAIKERNVKKALIVGGGFIGLEMAEQLSFLGIEVTIVEALPRLLPLLDEEYSNAVKKNLEENNVYLHTGTTVSEIISENGNVVGVKTNNGEIFDTDMAIVSIGVRPNSSMAQNAGLKTGIKNAIVVDEYMKTSDESIWACGDCVQTFNFITKRETYVPLGTTANKQGRIAGGNIAGDKSTFKGVLASQITKVFDLYIASTGLTVDQAREAGFLPEEAKIVKKDKASYYPGGKDNNIKLIFDKNTGRLLGAQAIGSESIAGRINLLATAITAGMTVAELSEVDLVYAPSVAPVYDPILIAASQAVKKVVLKRD</sequence>
<dbReference type="OrthoDB" id="9802028at2"/>
<gene>
    <name evidence="9" type="ordered locus">Amico_1767</name>
</gene>
<evidence type="ECO:0000259" key="8">
    <source>
        <dbReference type="Pfam" id="PF07992"/>
    </source>
</evidence>
<organism evidence="9 10">
    <name type="scientific">Aminobacterium colombiense (strain DSM 12261 / ALA-1)</name>
    <dbReference type="NCBI Taxonomy" id="572547"/>
    <lineage>
        <taxon>Bacteria</taxon>
        <taxon>Thermotogati</taxon>
        <taxon>Synergistota</taxon>
        <taxon>Synergistia</taxon>
        <taxon>Synergistales</taxon>
        <taxon>Aminobacteriaceae</taxon>
        <taxon>Aminobacterium</taxon>
    </lineage>
</organism>